<dbReference type="EMBL" id="NHTK01001298">
    <property type="protein sequence ID" value="PPR00708.1"/>
    <property type="molecule type" value="Genomic_DNA"/>
</dbReference>
<accession>A0A409YCH7</accession>
<dbReference type="OrthoDB" id="3256901at2759"/>
<keyword evidence="2" id="KW-1185">Reference proteome</keyword>
<sequence length="441" mass="50160">MDPERIFNHFCELGMPSNISLNDFRRMCSLNDGKFGILLEDIKKQLLGRQGTENARMTIHQLREDFNKDHKNLQTDISAPKPGVDGIPDHDLLNSTKAAAKIRLESAERVLIATKSEWAVESERHDSLGIMIHPLKMIETDSPVALLTAQVTNETDRKSIVGTNATLTDTRLPRPKNTVEMLTNLTAYHLRMQKALSSSPPESAALELQLRNIVHKHHEVLNPGKTPDEIIHSLIDIAKARAERRSKFNASPSMSEMPTDHSDSLEAQRSINQAKRQEIEHTLREIIRLKLESENHIDTIASFREEASTSLQKMLQEEQTRVLGYVDTLKDSILNDNSDHESEDFVFEVRKLLGSSRVHVWEDLRQDLSQLQASQELLHLNLDPRQDQPDLARRSAKALENVDRSGHKLKLLLERKGKKADYGIQLAEEIKDIMGAHRKLR</sequence>
<protein>
    <submittedName>
        <fullName evidence="1">Uncharacterized protein</fullName>
    </submittedName>
</protein>
<evidence type="ECO:0000313" key="2">
    <source>
        <dbReference type="Proteomes" id="UP000284842"/>
    </source>
</evidence>
<comment type="caution">
    <text evidence="1">The sequence shown here is derived from an EMBL/GenBank/DDBJ whole genome shotgun (WGS) entry which is preliminary data.</text>
</comment>
<reference evidence="1 2" key="1">
    <citation type="journal article" date="2018" name="Evol. Lett.">
        <title>Horizontal gene cluster transfer increased hallucinogenic mushroom diversity.</title>
        <authorList>
            <person name="Reynolds H.T."/>
            <person name="Vijayakumar V."/>
            <person name="Gluck-Thaler E."/>
            <person name="Korotkin H.B."/>
            <person name="Matheny P.B."/>
            <person name="Slot J.C."/>
        </authorList>
    </citation>
    <scope>NUCLEOTIDE SEQUENCE [LARGE SCALE GENOMIC DNA]</scope>
    <source>
        <strain evidence="1 2">2629</strain>
    </source>
</reference>
<evidence type="ECO:0000313" key="1">
    <source>
        <dbReference type="EMBL" id="PPR00708.1"/>
    </source>
</evidence>
<proteinExistence type="predicted"/>
<dbReference type="AlphaFoldDB" id="A0A409YCH7"/>
<dbReference type="InParanoid" id="A0A409YCH7"/>
<gene>
    <name evidence="1" type="ORF">CVT24_000996</name>
</gene>
<name>A0A409YCH7_9AGAR</name>
<dbReference type="STRING" id="181874.A0A409YCH7"/>
<organism evidence="1 2">
    <name type="scientific">Panaeolus cyanescens</name>
    <dbReference type="NCBI Taxonomy" id="181874"/>
    <lineage>
        <taxon>Eukaryota</taxon>
        <taxon>Fungi</taxon>
        <taxon>Dikarya</taxon>
        <taxon>Basidiomycota</taxon>
        <taxon>Agaricomycotina</taxon>
        <taxon>Agaricomycetes</taxon>
        <taxon>Agaricomycetidae</taxon>
        <taxon>Agaricales</taxon>
        <taxon>Agaricineae</taxon>
        <taxon>Galeropsidaceae</taxon>
        <taxon>Panaeolus</taxon>
    </lineage>
</organism>
<dbReference type="Proteomes" id="UP000284842">
    <property type="component" value="Unassembled WGS sequence"/>
</dbReference>